<comment type="caution">
    <text evidence="2">The sequence shown here is derived from an EMBL/GenBank/DDBJ whole genome shotgun (WGS) entry which is preliminary data.</text>
</comment>
<accession>A0A0F9DNQ7</accession>
<dbReference type="Pfam" id="PF13847">
    <property type="entry name" value="Methyltransf_31"/>
    <property type="match status" value="1"/>
</dbReference>
<dbReference type="Gene3D" id="3.40.50.150">
    <property type="entry name" value="Vaccinia Virus protein VP39"/>
    <property type="match status" value="1"/>
</dbReference>
<proteinExistence type="predicted"/>
<feature type="domain" description="Methyltransferase" evidence="1">
    <location>
        <begin position="72"/>
        <end position="162"/>
    </location>
</feature>
<dbReference type="InterPro" id="IPR029063">
    <property type="entry name" value="SAM-dependent_MTases_sf"/>
</dbReference>
<reference evidence="2" key="1">
    <citation type="journal article" date="2015" name="Nature">
        <title>Complex archaea that bridge the gap between prokaryotes and eukaryotes.</title>
        <authorList>
            <person name="Spang A."/>
            <person name="Saw J.H."/>
            <person name="Jorgensen S.L."/>
            <person name="Zaremba-Niedzwiedzka K."/>
            <person name="Martijn J."/>
            <person name="Lind A.E."/>
            <person name="van Eijk R."/>
            <person name="Schleper C."/>
            <person name="Guy L."/>
            <person name="Ettema T.J."/>
        </authorList>
    </citation>
    <scope>NUCLEOTIDE SEQUENCE</scope>
</reference>
<protein>
    <recommendedName>
        <fullName evidence="1">Methyltransferase domain-containing protein</fullName>
    </recommendedName>
</protein>
<dbReference type="EMBL" id="LAZR01028184">
    <property type="protein sequence ID" value="KKL63403.1"/>
    <property type="molecule type" value="Genomic_DNA"/>
</dbReference>
<dbReference type="SUPFAM" id="SSF53335">
    <property type="entry name" value="S-adenosyl-L-methionine-dependent methyltransferases"/>
    <property type="match status" value="1"/>
</dbReference>
<name>A0A0F9DNQ7_9ZZZZ</name>
<dbReference type="InterPro" id="IPR025714">
    <property type="entry name" value="Methyltranfer_dom"/>
</dbReference>
<gene>
    <name evidence="2" type="ORF">LCGC14_2175460</name>
</gene>
<evidence type="ECO:0000259" key="1">
    <source>
        <dbReference type="Pfam" id="PF13847"/>
    </source>
</evidence>
<sequence length="195" mass="22721">MAKESAIIKALSFSIHTYNSYFQHMLGTDSAGGWKKSNKDHHCFIPTHNAEDIVRALHYVRTLDTSRNRNRNKFLDCGCGIGNIMILAQYLGFKSYGIEYEKENVELARKLLKGVIDTKQVIHGDIMKYKYYKQYDVIYYYEPLQNREKRREFADKISKEAKRGAIVIPNGVWGPPGPKWERIRPDVWPGVYKKL</sequence>
<evidence type="ECO:0000313" key="2">
    <source>
        <dbReference type="EMBL" id="KKL63403.1"/>
    </source>
</evidence>
<dbReference type="CDD" id="cd02440">
    <property type="entry name" value="AdoMet_MTases"/>
    <property type="match status" value="1"/>
</dbReference>
<organism evidence="2">
    <name type="scientific">marine sediment metagenome</name>
    <dbReference type="NCBI Taxonomy" id="412755"/>
    <lineage>
        <taxon>unclassified sequences</taxon>
        <taxon>metagenomes</taxon>
        <taxon>ecological metagenomes</taxon>
    </lineage>
</organism>
<dbReference type="AlphaFoldDB" id="A0A0F9DNQ7"/>